<protein>
    <submittedName>
        <fullName evidence="2">Peptidoglycan-binding protein</fullName>
    </submittedName>
</protein>
<dbReference type="Pfam" id="PF01476">
    <property type="entry name" value="LysM"/>
    <property type="match status" value="1"/>
</dbReference>
<sequence length="423" mass="45492">MLAGYAKIGHSAATRGTLQQTNPARRNFMTAFATARALSIGATLLAALTSVHAQSYPVTATQRSTAQQVAQQGIPENELAPNAPAQYTVKRGDTLWGISGMYLRQPWRWPELWGMNLSSIANPHQIYPGQVLYLVRSNGYARLSTTAPNGDSEVVRLSPQTRESSLNDLALPTLPPHLIEPFLAEPLVVDSQALTQAPRIIATQDKRVLMAIGDRAYVRNSGGALVTAGKGRPASYRIFRDATPLKDPITGEILGYEAKYLGSATVARSETLLESAPGQPVQTTPGTVDIIRSKNEIRAGDRLLPSPEQQYLSYVPHAPRHAVDAAVVSIYGDSVGYNAAQNQVIAINKGAQDGMDIGAVLELVSKGNVIVDKTSPSRDRVKLPDEANGYAMVFKVFDRVSYALITTAQRGVNVGDGLQSPQP</sequence>
<comment type="caution">
    <text evidence="2">The sequence shown here is derived from an EMBL/GenBank/DDBJ whole genome shotgun (WGS) entry which is preliminary data.</text>
</comment>
<dbReference type="PROSITE" id="PS51782">
    <property type="entry name" value="LYSM"/>
    <property type="match status" value="1"/>
</dbReference>
<reference evidence="2 3" key="1">
    <citation type="submission" date="2013-09" db="EMBL/GenBank/DDBJ databases">
        <title>High correlation between genotypes and phenotypes of environmental bacteria Comamonas testosteroni strains.</title>
        <authorList>
            <person name="Liu L."/>
            <person name="Zhu W."/>
            <person name="Xia X."/>
            <person name="Xu B."/>
            <person name="Luo M."/>
            <person name="Wang G."/>
        </authorList>
    </citation>
    <scope>NUCLEOTIDE SEQUENCE [LARGE SCALE GENOMIC DNA]</scope>
    <source>
        <strain evidence="2 3">JL14</strain>
    </source>
</reference>
<evidence type="ECO:0000313" key="2">
    <source>
        <dbReference type="EMBL" id="KGG85951.1"/>
    </source>
</evidence>
<dbReference type="SUPFAM" id="SSF54106">
    <property type="entry name" value="LysM domain"/>
    <property type="match status" value="1"/>
</dbReference>
<dbReference type="InterPro" id="IPR018392">
    <property type="entry name" value="LysM"/>
</dbReference>
<evidence type="ECO:0000259" key="1">
    <source>
        <dbReference type="PROSITE" id="PS51782"/>
    </source>
</evidence>
<dbReference type="PANTHER" id="PTHR34700">
    <property type="entry name" value="POTASSIUM BINDING PROTEIN KBP"/>
    <property type="match status" value="1"/>
</dbReference>
<dbReference type="InterPro" id="IPR052196">
    <property type="entry name" value="Bact_Kbp"/>
</dbReference>
<dbReference type="Proteomes" id="UP000029567">
    <property type="component" value="Unassembled WGS sequence"/>
</dbReference>
<organism evidence="2 3">
    <name type="scientific">Comamonas thiooxydans</name>
    <dbReference type="NCBI Taxonomy" id="363952"/>
    <lineage>
        <taxon>Bacteria</taxon>
        <taxon>Pseudomonadati</taxon>
        <taxon>Pseudomonadota</taxon>
        <taxon>Betaproteobacteria</taxon>
        <taxon>Burkholderiales</taxon>
        <taxon>Comamonadaceae</taxon>
        <taxon>Comamonas</taxon>
    </lineage>
</organism>
<dbReference type="AlphaFoldDB" id="A0A0E3B9F2"/>
<feature type="domain" description="LysM" evidence="1">
    <location>
        <begin position="85"/>
        <end position="134"/>
    </location>
</feature>
<dbReference type="InterPro" id="IPR036779">
    <property type="entry name" value="LysM_dom_sf"/>
</dbReference>
<dbReference type="CDD" id="cd00118">
    <property type="entry name" value="LysM"/>
    <property type="match status" value="1"/>
</dbReference>
<name>A0A0E3B9F2_9BURK</name>
<gene>
    <name evidence="2" type="ORF">P245_22060</name>
</gene>
<evidence type="ECO:0000313" key="3">
    <source>
        <dbReference type="Proteomes" id="UP000029567"/>
    </source>
</evidence>
<dbReference type="Gene3D" id="3.10.350.10">
    <property type="entry name" value="LysM domain"/>
    <property type="match status" value="1"/>
</dbReference>
<dbReference type="PANTHER" id="PTHR34700:SF4">
    <property type="entry name" value="PHAGE-LIKE ELEMENT PBSX PROTEIN XKDP"/>
    <property type="match status" value="1"/>
</dbReference>
<proteinExistence type="predicted"/>
<dbReference type="SMART" id="SM00257">
    <property type="entry name" value="LysM"/>
    <property type="match status" value="1"/>
</dbReference>
<accession>A0A0E3B9F2</accession>
<dbReference type="EMBL" id="AWTN01000116">
    <property type="protein sequence ID" value="KGG85951.1"/>
    <property type="molecule type" value="Genomic_DNA"/>
</dbReference>